<dbReference type="HOGENOM" id="CLU_009600_0_3_0"/>
<dbReference type="SUPFAM" id="SSF75304">
    <property type="entry name" value="Amidase signature (AS) enzymes"/>
    <property type="match status" value="1"/>
</dbReference>
<protein>
    <submittedName>
        <fullName evidence="2">Amidase</fullName>
    </submittedName>
</protein>
<dbReference type="Pfam" id="PF01425">
    <property type="entry name" value="Amidase"/>
    <property type="match status" value="1"/>
</dbReference>
<dbReference type="InterPro" id="IPR023631">
    <property type="entry name" value="Amidase_dom"/>
</dbReference>
<feature type="domain" description="Amidase" evidence="1">
    <location>
        <begin position="112"/>
        <end position="526"/>
    </location>
</feature>
<organism evidence="2 3">
    <name type="scientific">Thermobaculum terrenum (strain ATCC BAA-798 / CCMEE 7001 / YNP1)</name>
    <dbReference type="NCBI Taxonomy" id="525904"/>
    <lineage>
        <taxon>Bacteria</taxon>
        <taxon>Bacillati</taxon>
        <taxon>Chloroflexota</taxon>
        <taxon>Chloroflexia</taxon>
        <taxon>Candidatus Thermobaculales</taxon>
        <taxon>Candidatus Thermobaculaceae</taxon>
        <taxon>Thermobaculum</taxon>
    </lineage>
</organism>
<dbReference type="PANTHER" id="PTHR11895">
    <property type="entry name" value="TRANSAMIDASE"/>
    <property type="match status" value="1"/>
</dbReference>
<dbReference type="RefSeq" id="WP_012874414.1">
    <property type="nucleotide sequence ID" value="NC_013525.1"/>
</dbReference>
<evidence type="ECO:0000313" key="3">
    <source>
        <dbReference type="Proteomes" id="UP000000323"/>
    </source>
</evidence>
<dbReference type="STRING" id="525904.Tter_0458"/>
<name>D1CEM3_THET1</name>
<dbReference type="PANTHER" id="PTHR11895:SF176">
    <property type="entry name" value="AMIDASE AMID-RELATED"/>
    <property type="match status" value="1"/>
</dbReference>
<dbReference type="OrthoDB" id="9814821at2"/>
<keyword evidence="3" id="KW-1185">Reference proteome</keyword>
<evidence type="ECO:0000313" key="2">
    <source>
        <dbReference type="EMBL" id="ACZ41379.1"/>
    </source>
</evidence>
<dbReference type="eggNOG" id="COG0154">
    <property type="taxonomic scope" value="Bacteria"/>
</dbReference>
<sequence length="549" mass="60087">MEVTEIIGRLKNNLSSQHIEFTDQDIEKIVEYGFLQNVLLTEDIMQGLPYDVIPEYVWHTSPLEVDRSPKDSGDRMAPVSTTSKLSKSGELLDLPLSELSEMVRSRKVSPVELVQSCLDNIDKYDKRLNAFQLVLGDEALQQAKRAEEDIVRGEYKGPIHGIPIAVKDLFALRDHPTTAGSRILQNWVPDYDSAVVERIKSAGGIVIGKTRMSEFAYSPGANNTIYGHTLNPWNNDKDAGGSSSGSGVAVATRMALVGLGSDTGGSIRIPAAHCGIVGLKPTFGRISLFGAVPLSWSLDHGGPLVRYTSDLPLVMALLSGQDKRDPRTSPASEWPYGDKVTNEDTRSLRVGVIGYTGSDDPIGTHDVVTCWMKGVRALEEAGSRVEEVDIPDLERLWVLNGALIGVEAATYHTHWLRTNKEAYSEFARYRLMSAFAYGPNIFMRIQQARALLRSKLNHLWDRFDVITTPVVRHPAPDAGTPSHTLYTGPFNFLGWPALSVPVGVSSEGTPVGMQLVSAPWREDLLLVCSNVVEAALGPLALSGDRESTQ</sequence>
<dbReference type="InterPro" id="IPR020556">
    <property type="entry name" value="Amidase_CS"/>
</dbReference>
<dbReference type="PROSITE" id="PS00571">
    <property type="entry name" value="AMIDASES"/>
    <property type="match status" value="1"/>
</dbReference>
<dbReference type="InterPro" id="IPR036928">
    <property type="entry name" value="AS_sf"/>
</dbReference>
<dbReference type="KEGG" id="ttr:Tter_0458"/>
<dbReference type="AlphaFoldDB" id="D1CEM3"/>
<gene>
    <name evidence="2" type="ordered locus">Tter_0458</name>
</gene>
<dbReference type="Gene3D" id="3.90.1300.10">
    <property type="entry name" value="Amidase signature (AS) domain"/>
    <property type="match status" value="1"/>
</dbReference>
<reference evidence="3" key="1">
    <citation type="journal article" date="2010" name="Stand. Genomic Sci.">
        <title>Complete genome sequence of 'Thermobaculum terrenum' type strain (YNP1).</title>
        <authorList>
            <person name="Kiss H."/>
            <person name="Cleland D."/>
            <person name="Lapidus A."/>
            <person name="Lucas S."/>
            <person name="Glavina Del Rio T."/>
            <person name="Nolan M."/>
            <person name="Tice H."/>
            <person name="Han C."/>
            <person name="Goodwin L."/>
            <person name="Pitluck S."/>
            <person name="Liolios K."/>
            <person name="Ivanova N."/>
            <person name="Mavromatis K."/>
            <person name="Ovchinnikova G."/>
            <person name="Pati A."/>
            <person name="Chen A."/>
            <person name="Palaniappan K."/>
            <person name="Land M."/>
            <person name="Hauser L."/>
            <person name="Chang Y."/>
            <person name="Jeffries C."/>
            <person name="Lu M."/>
            <person name="Brettin T."/>
            <person name="Detter J."/>
            <person name="Goker M."/>
            <person name="Tindall B."/>
            <person name="Beck B."/>
            <person name="McDermott T."/>
            <person name="Woyke T."/>
            <person name="Bristow J."/>
            <person name="Eisen J."/>
            <person name="Markowitz V."/>
            <person name="Hugenholtz P."/>
            <person name="Kyrpides N."/>
            <person name="Klenk H."/>
            <person name="Cheng J."/>
        </authorList>
    </citation>
    <scope>NUCLEOTIDE SEQUENCE [LARGE SCALE GENOMIC DNA]</scope>
    <source>
        <strain evidence="3">ATCC BAA-798 / YNP1</strain>
    </source>
</reference>
<dbReference type="EMBL" id="CP001825">
    <property type="protein sequence ID" value="ACZ41379.1"/>
    <property type="molecule type" value="Genomic_DNA"/>
</dbReference>
<dbReference type="InterPro" id="IPR000120">
    <property type="entry name" value="Amidase"/>
</dbReference>
<accession>D1CEM3</accession>
<proteinExistence type="predicted"/>
<evidence type="ECO:0000259" key="1">
    <source>
        <dbReference type="Pfam" id="PF01425"/>
    </source>
</evidence>
<dbReference type="GO" id="GO:0003824">
    <property type="term" value="F:catalytic activity"/>
    <property type="evidence" value="ECO:0007669"/>
    <property type="project" value="InterPro"/>
</dbReference>
<dbReference type="Proteomes" id="UP000000323">
    <property type="component" value="Chromosome 1"/>
</dbReference>